<sequence length="67" mass="7748">MQMKLSSSGRQCRFFIFSATNENQVPPLLPRVHVQNLLLLCHYLRQPRPLIQIKLAACSRHLFCGLN</sequence>
<name>A0A059AXY6_EUCGR</name>
<dbReference type="Gramene" id="KCW58300">
    <property type="protein sequence ID" value="KCW58300"/>
    <property type="gene ID" value="EUGRSUZ_H00991"/>
</dbReference>
<dbReference type="InParanoid" id="A0A059AXY6"/>
<proteinExistence type="predicted"/>
<reference evidence="1" key="1">
    <citation type="submission" date="2013-07" db="EMBL/GenBank/DDBJ databases">
        <title>The genome of Eucalyptus grandis.</title>
        <authorList>
            <person name="Schmutz J."/>
            <person name="Hayes R."/>
            <person name="Myburg A."/>
            <person name="Tuskan G."/>
            <person name="Grattapaglia D."/>
            <person name="Rokhsar D.S."/>
        </authorList>
    </citation>
    <scope>NUCLEOTIDE SEQUENCE</scope>
    <source>
        <tissue evidence="1">Leaf extractions</tissue>
    </source>
</reference>
<evidence type="ECO:0000313" key="1">
    <source>
        <dbReference type="EMBL" id="KCW58300.1"/>
    </source>
</evidence>
<gene>
    <name evidence="1" type="ORF">EUGRSUZ_H00991</name>
</gene>
<organism evidence="1">
    <name type="scientific">Eucalyptus grandis</name>
    <name type="common">Flooded gum</name>
    <dbReference type="NCBI Taxonomy" id="71139"/>
    <lineage>
        <taxon>Eukaryota</taxon>
        <taxon>Viridiplantae</taxon>
        <taxon>Streptophyta</taxon>
        <taxon>Embryophyta</taxon>
        <taxon>Tracheophyta</taxon>
        <taxon>Spermatophyta</taxon>
        <taxon>Magnoliopsida</taxon>
        <taxon>eudicotyledons</taxon>
        <taxon>Gunneridae</taxon>
        <taxon>Pentapetalae</taxon>
        <taxon>rosids</taxon>
        <taxon>malvids</taxon>
        <taxon>Myrtales</taxon>
        <taxon>Myrtaceae</taxon>
        <taxon>Myrtoideae</taxon>
        <taxon>Eucalypteae</taxon>
        <taxon>Eucalyptus</taxon>
    </lineage>
</organism>
<dbReference type="EMBL" id="KK198760">
    <property type="protein sequence ID" value="KCW58300.1"/>
    <property type="molecule type" value="Genomic_DNA"/>
</dbReference>
<accession>A0A059AXY6</accession>
<protein>
    <submittedName>
        <fullName evidence="1">Uncharacterized protein</fullName>
    </submittedName>
</protein>
<dbReference type="AlphaFoldDB" id="A0A059AXY6"/>